<feature type="coiled-coil region" evidence="1">
    <location>
        <begin position="263"/>
        <end position="290"/>
    </location>
</feature>
<dbReference type="EMBL" id="CAJPEV010001095">
    <property type="protein sequence ID" value="CAG0890692.1"/>
    <property type="molecule type" value="Genomic_DNA"/>
</dbReference>
<gene>
    <name evidence="2" type="ORF">DSTB1V02_LOCUS6157</name>
</gene>
<dbReference type="PANTHER" id="PTHR32046">
    <property type="entry name" value="G DOMAIN-CONTAINING PROTEIN"/>
    <property type="match status" value="1"/>
</dbReference>
<evidence type="ECO:0000256" key="1">
    <source>
        <dbReference type="SAM" id="Coils"/>
    </source>
</evidence>
<proteinExistence type="predicted"/>
<dbReference type="PANTHER" id="PTHR32046:SF11">
    <property type="entry name" value="IMMUNE-ASSOCIATED NUCLEOTIDE-BINDING PROTEIN 10-LIKE"/>
    <property type="match status" value="1"/>
</dbReference>
<evidence type="ECO:0000313" key="3">
    <source>
        <dbReference type="Proteomes" id="UP000677054"/>
    </source>
</evidence>
<dbReference type="Proteomes" id="UP000677054">
    <property type="component" value="Unassembled WGS sequence"/>
</dbReference>
<reference evidence="2" key="1">
    <citation type="submission" date="2020-11" db="EMBL/GenBank/DDBJ databases">
        <authorList>
            <person name="Tran Van P."/>
        </authorList>
    </citation>
    <scope>NUCLEOTIDE SEQUENCE</scope>
</reference>
<dbReference type="AlphaFoldDB" id="A0A7R9A4U5"/>
<evidence type="ECO:0000313" key="2">
    <source>
        <dbReference type="EMBL" id="CAD7246306.1"/>
    </source>
</evidence>
<protein>
    <submittedName>
        <fullName evidence="2">Uncharacterized protein</fullName>
    </submittedName>
</protein>
<feature type="non-terminal residue" evidence="2">
    <location>
        <position position="1"/>
    </location>
</feature>
<sequence length="445" mass="51822">MDRRLRIYVLFYNEHKKTMPIGRREYLWEDTRELFQIPLDKDIKLKVRRDGEFHEVESPDEISSGGATILVVATESSERLPIESPPHRITEPPPEQMNYLRSTDSPTPKALEEARFDDVQELHQTFPIPGNLLPTHREENAQHDQHGGTSRWELQSVTKGDSGIFEESILTEVKESVLKICKPRKRIMMMDQENHLFVYSIGRRPISIRMYGKVILLLGATGAANCLFAREENMKLCWDQMKKSMGDYFCMLEDVMPLSATSTKEVLKEREAIEKVVQELQDQIQRGLKQLEHIQVVYDRVKNDISKRDAMTVELMNIGRQFSFKQLEVHALIRQAHAAFSKLEEIAVKPDVFTVVEYIDLLIQQEQRQGGRRRIEALEASRQTAMWLSAMKNQNWDPFDEPLSDLNQIILGLPSKHEDSDVHFLRQPEGFIYTLKKIFLYHRYG</sequence>
<keyword evidence="1" id="KW-0175">Coiled coil</keyword>
<keyword evidence="3" id="KW-1185">Reference proteome</keyword>
<dbReference type="EMBL" id="LR900612">
    <property type="protein sequence ID" value="CAD7246306.1"/>
    <property type="molecule type" value="Genomic_DNA"/>
</dbReference>
<organism evidence="2">
    <name type="scientific">Darwinula stevensoni</name>
    <dbReference type="NCBI Taxonomy" id="69355"/>
    <lineage>
        <taxon>Eukaryota</taxon>
        <taxon>Metazoa</taxon>
        <taxon>Ecdysozoa</taxon>
        <taxon>Arthropoda</taxon>
        <taxon>Crustacea</taxon>
        <taxon>Oligostraca</taxon>
        <taxon>Ostracoda</taxon>
        <taxon>Podocopa</taxon>
        <taxon>Podocopida</taxon>
        <taxon>Darwinulocopina</taxon>
        <taxon>Darwinuloidea</taxon>
        <taxon>Darwinulidae</taxon>
        <taxon>Darwinula</taxon>
    </lineage>
</organism>
<accession>A0A7R9A4U5</accession>
<name>A0A7R9A4U5_9CRUS</name>